<dbReference type="InterPro" id="IPR045812">
    <property type="entry name" value="DAHL"/>
</dbReference>
<feature type="transmembrane region" description="Helical" evidence="1">
    <location>
        <begin position="6"/>
        <end position="25"/>
    </location>
</feature>
<dbReference type="PROSITE" id="PS50887">
    <property type="entry name" value="GGDEF"/>
    <property type="match status" value="1"/>
</dbReference>
<accession>A0A254TGL4</accession>
<dbReference type="InterPro" id="IPR052163">
    <property type="entry name" value="DGC-Regulatory_Protein"/>
</dbReference>
<dbReference type="AlphaFoldDB" id="A0A254TGL4"/>
<proteinExistence type="predicted"/>
<dbReference type="InterPro" id="IPR029787">
    <property type="entry name" value="Nucleotide_cyclase"/>
</dbReference>
<reference evidence="3 4" key="1">
    <citation type="submission" date="2016-02" db="EMBL/GenBank/DDBJ databases">
        <authorList>
            <person name="Wen L."/>
            <person name="He K."/>
            <person name="Yang H."/>
        </authorList>
    </citation>
    <scope>NUCLEOTIDE SEQUENCE [LARGE SCALE GENOMIC DNA]</scope>
    <source>
        <strain evidence="3 4">TSA40</strain>
    </source>
</reference>
<feature type="domain" description="GGDEF" evidence="2">
    <location>
        <begin position="355"/>
        <end position="491"/>
    </location>
</feature>
<keyword evidence="1" id="KW-1133">Transmembrane helix</keyword>
<dbReference type="PANTHER" id="PTHR46663">
    <property type="entry name" value="DIGUANYLATE CYCLASE DGCT-RELATED"/>
    <property type="match status" value="1"/>
</dbReference>
<dbReference type="SMART" id="SM00267">
    <property type="entry name" value="GGDEF"/>
    <property type="match status" value="1"/>
</dbReference>
<dbReference type="EMBL" id="LSTO01000002">
    <property type="protein sequence ID" value="OWW18818.1"/>
    <property type="molecule type" value="Genomic_DNA"/>
</dbReference>
<dbReference type="PANTHER" id="PTHR46663:SF2">
    <property type="entry name" value="GGDEF DOMAIN-CONTAINING PROTEIN"/>
    <property type="match status" value="1"/>
</dbReference>
<dbReference type="Proteomes" id="UP000197535">
    <property type="component" value="Unassembled WGS sequence"/>
</dbReference>
<dbReference type="Pfam" id="PF00990">
    <property type="entry name" value="GGDEF"/>
    <property type="match status" value="1"/>
</dbReference>
<keyword evidence="1" id="KW-0472">Membrane</keyword>
<dbReference type="RefSeq" id="WP_088710218.1">
    <property type="nucleotide sequence ID" value="NZ_LSTO01000002.1"/>
</dbReference>
<dbReference type="GO" id="GO:0003824">
    <property type="term" value="F:catalytic activity"/>
    <property type="evidence" value="ECO:0007669"/>
    <property type="project" value="UniProtKB-ARBA"/>
</dbReference>
<feature type="transmembrane region" description="Helical" evidence="1">
    <location>
        <begin position="262"/>
        <end position="280"/>
    </location>
</feature>
<keyword evidence="1" id="KW-0812">Transmembrane</keyword>
<name>A0A254TGL4_9BURK</name>
<sequence>MKPPRIPLLWLGFAALLAVSGYLYYRTQALDTDMQAEFVPALRELKQLDAEWNAAILKSRVGLHSNYDPVSTPMPAVRHLRERLVATVRMGQGSELQEALYAMEQAFEEKEDLVEQFKSRNAVIRNSLRYFPTAVDEFRTQARQYAAGGGRWAGLQDAVRDIDRLLTDILLFNQMPEQELGDRIAATIAGLERGEGTVPAALQEQYALMGRHAGIILRQRAVEDALLARITNTPTANRIDVLNDALDDAFQEMLREKELYRFYLFVYSGFLLALLTYAAWRLMHSYKVIARVNRSLHAANETLEQRVAERTAELARQSAQLEELATHDTLTGLINRRHLLTQIEQAIVRAERRGWVVALMFIDLDGFKAINDTYGHAMGDRALQEVALRLRRHIRKDDAFARLGGDEFVILMNEVNSRQGAIRVADAVLEELHGLRELDGHPVRLSASIGIAAANGAAAPMPSPDALLGLADQAMYRAKQEGKACCRFSDERAWQENAEQHFSAQ</sequence>
<dbReference type="NCBIfam" id="TIGR00254">
    <property type="entry name" value="GGDEF"/>
    <property type="match status" value="1"/>
</dbReference>
<dbReference type="Pfam" id="PF19443">
    <property type="entry name" value="DAHL"/>
    <property type="match status" value="1"/>
</dbReference>
<evidence type="ECO:0000313" key="4">
    <source>
        <dbReference type="Proteomes" id="UP000197535"/>
    </source>
</evidence>
<protein>
    <recommendedName>
        <fullName evidence="2">GGDEF domain-containing protein</fullName>
    </recommendedName>
</protein>
<dbReference type="InterPro" id="IPR000160">
    <property type="entry name" value="GGDEF_dom"/>
</dbReference>
<keyword evidence="4" id="KW-1185">Reference proteome</keyword>
<dbReference type="InterPro" id="IPR043128">
    <property type="entry name" value="Rev_trsase/Diguanyl_cyclase"/>
</dbReference>
<dbReference type="SUPFAM" id="SSF55073">
    <property type="entry name" value="Nucleotide cyclase"/>
    <property type="match status" value="1"/>
</dbReference>
<evidence type="ECO:0000259" key="2">
    <source>
        <dbReference type="PROSITE" id="PS50887"/>
    </source>
</evidence>
<evidence type="ECO:0000313" key="3">
    <source>
        <dbReference type="EMBL" id="OWW18818.1"/>
    </source>
</evidence>
<organism evidence="3 4">
    <name type="scientific">Noviherbaspirillum denitrificans</name>
    <dbReference type="NCBI Taxonomy" id="1968433"/>
    <lineage>
        <taxon>Bacteria</taxon>
        <taxon>Pseudomonadati</taxon>
        <taxon>Pseudomonadota</taxon>
        <taxon>Betaproteobacteria</taxon>
        <taxon>Burkholderiales</taxon>
        <taxon>Oxalobacteraceae</taxon>
        <taxon>Noviherbaspirillum</taxon>
    </lineage>
</organism>
<comment type="caution">
    <text evidence="3">The sequence shown here is derived from an EMBL/GenBank/DDBJ whole genome shotgun (WGS) entry which is preliminary data.</text>
</comment>
<dbReference type="CDD" id="cd01949">
    <property type="entry name" value="GGDEF"/>
    <property type="match status" value="1"/>
</dbReference>
<dbReference type="OrthoDB" id="9813903at2"/>
<dbReference type="FunFam" id="3.30.70.270:FF:000001">
    <property type="entry name" value="Diguanylate cyclase domain protein"/>
    <property type="match status" value="1"/>
</dbReference>
<dbReference type="Gene3D" id="3.30.70.270">
    <property type="match status" value="1"/>
</dbReference>
<gene>
    <name evidence="3" type="ORF">AYR66_04490</name>
</gene>
<evidence type="ECO:0000256" key="1">
    <source>
        <dbReference type="SAM" id="Phobius"/>
    </source>
</evidence>